<sequence>MTTIANEAVASLVRLLDLEEIDLDLFRGAPAPNERGRAFGGQVASQSLMAAIRTAGEGLHVHSMHAYFLLPGDPLKPIVYDVERIRDGRSFQTRRVAARQHGRDIFYMTANFQKHEVGFEHQDTMPEVIPPQAGVDMLKLMAKGESAEGAALAREWAAVEMRAVGNSQLGLEADPARPSQQRVWLRIADRLPDDAQIHQAAFTWASDITLLSASLAAHTLDTRHVQMASLDHAIWFHRPFRADEWWLYDQESPSAQGGRGLSLGRVFTADGTLVATVAQEGIIRPPRRG</sequence>
<evidence type="ECO:0000256" key="1">
    <source>
        <dbReference type="ARBA" id="ARBA00006538"/>
    </source>
</evidence>
<reference evidence="5 6" key="1">
    <citation type="submission" date="2024-07" db="EMBL/GenBank/DDBJ databases">
        <authorList>
            <person name="Lee S."/>
            <person name="Kang M."/>
        </authorList>
    </citation>
    <scope>NUCLEOTIDE SEQUENCE [LARGE SCALE GENOMIC DNA]</scope>
    <source>
        <strain evidence="5 6">DS6</strain>
    </source>
</reference>
<protein>
    <submittedName>
        <fullName evidence="5">Acyl-CoA thioesterase</fullName>
    </submittedName>
</protein>
<dbReference type="InterPro" id="IPR025652">
    <property type="entry name" value="TesB_C"/>
</dbReference>
<evidence type="ECO:0000259" key="3">
    <source>
        <dbReference type="Pfam" id="PF02551"/>
    </source>
</evidence>
<evidence type="ECO:0000259" key="4">
    <source>
        <dbReference type="Pfam" id="PF13622"/>
    </source>
</evidence>
<name>A0ABV3SVT7_9ACTN</name>
<dbReference type="InterPro" id="IPR003703">
    <property type="entry name" value="Acyl_CoA_thio"/>
</dbReference>
<gene>
    <name evidence="5" type="ORF">AB3X52_05375</name>
</gene>
<dbReference type="RefSeq" id="WP_367992049.1">
    <property type="nucleotide sequence ID" value="NZ_JBFPJR010000007.1"/>
</dbReference>
<accession>A0ABV3SVT7</accession>
<dbReference type="InterPro" id="IPR029069">
    <property type="entry name" value="HotDog_dom_sf"/>
</dbReference>
<dbReference type="Proteomes" id="UP001556631">
    <property type="component" value="Unassembled WGS sequence"/>
</dbReference>
<dbReference type="Gene3D" id="2.40.160.210">
    <property type="entry name" value="Acyl-CoA thioesterase, double hotdog domain"/>
    <property type="match status" value="1"/>
</dbReference>
<dbReference type="CDD" id="cd03444">
    <property type="entry name" value="Thioesterase_II_repeat1"/>
    <property type="match status" value="1"/>
</dbReference>
<dbReference type="PANTHER" id="PTHR11066:SF34">
    <property type="entry name" value="ACYL-COENZYME A THIOESTERASE 8"/>
    <property type="match status" value="1"/>
</dbReference>
<dbReference type="InterPro" id="IPR042171">
    <property type="entry name" value="Acyl-CoA_hotdog"/>
</dbReference>
<comment type="caution">
    <text evidence="5">The sequence shown here is derived from an EMBL/GenBank/DDBJ whole genome shotgun (WGS) entry which is preliminary data.</text>
</comment>
<dbReference type="SUPFAM" id="SSF54637">
    <property type="entry name" value="Thioesterase/thiol ester dehydrase-isomerase"/>
    <property type="match status" value="2"/>
</dbReference>
<comment type="similarity">
    <text evidence="1">Belongs to the C/M/P thioester hydrolase family.</text>
</comment>
<dbReference type="Pfam" id="PF02551">
    <property type="entry name" value="Acyl_CoA_thio"/>
    <property type="match status" value="1"/>
</dbReference>
<dbReference type="EMBL" id="JBFPJR010000007">
    <property type="protein sequence ID" value="MEX0427044.1"/>
    <property type="molecule type" value="Genomic_DNA"/>
</dbReference>
<evidence type="ECO:0000313" key="6">
    <source>
        <dbReference type="Proteomes" id="UP001556631"/>
    </source>
</evidence>
<feature type="domain" description="Acyl-CoA thioesterase-like N-terminal HotDog" evidence="4">
    <location>
        <begin position="36"/>
        <end position="113"/>
    </location>
</feature>
<dbReference type="PANTHER" id="PTHR11066">
    <property type="entry name" value="ACYL-COA THIOESTERASE"/>
    <property type="match status" value="1"/>
</dbReference>
<keyword evidence="6" id="KW-1185">Reference proteome</keyword>
<dbReference type="Pfam" id="PF13622">
    <property type="entry name" value="4HBT_3"/>
    <property type="match status" value="1"/>
</dbReference>
<dbReference type="CDD" id="cd03445">
    <property type="entry name" value="Thioesterase_II_repeat2"/>
    <property type="match status" value="1"/>
</dbReference>
<organism evidence="5 6">
    <name type="scientific">Nocardioides eburneus</name>
    <dbReference type="NCBI Taxonomy" id="3231482"/>
    <lineage>
        <taxon>Bacteria</taxon>
        <taxon>Bacillati</taxon>
        <taxon>Actinomycetota</taxon>
        <taxon>Actinomycetes</taxon>
        <taxon>Propionibacteriales</taxon>
        <taxon>Nocardioidaceae</taxon>
        <taxon>Nocardioides</taxon>
    </lineage>
</organism>
<proteinExistence type="inferred from homology"/>
<dbReference type="InterPro" id="IPR049449">
    <property type="entry name" value="TesB_ACOT8-like_N"/>
</dbReference>
<evidence type="ECO:0000256" key="2">
    <source>
        <dbReference type="ARBA" id="ARBA00022801"/>
    </source>
</evidence>
<evidence type="ECO:0000313" key="5">
    <source>
        <dbReference type="EMBL" id="MEX0427044.1"/>
    </source>
</evidence>
<feature type="domain" description="Acyl-CoA thioesterase 2 C-terminal" evidence="3">
    <location>
        <begin position="179"/>
        <end position="281"/>
    </location>
</feature>
<keyword evidence="2" id="KW-0378">Hydrolase</keyword>